<dbReference type="InterPro" id="IPR050288">
    <property type="entry name" value="Cellulose_deg_GH3"/>
</dbReference>
<dbReference type="SMART" id="SM01217">
    <property type="entry name" value="Fn3_like"/>
    <property type="match status" value="1"/>
</dbReference>
<dbReference type="InterPro" id="IPR017853">
    <property type="entry name" value="GH"/>
</dbReference>
<dbReference type="Gene3D" id="3.40.50.1700">
    <property type="entry name" value="Glycoside hydrolase family 3 C-terminal domain"/>
    <property type="match status" value="1"/>
</dbReference>
<keyword evidence="7" id="KW-1185">Reference proteome</keyword>
<dbReference type="Pfam" id="PF01915">
    <property type="entry name" value="Glyco_hydro_3_C"/>
    <property type="match status" value="1"/>
</dbReference>
<reference evidence="6 7" key="1">
    <citation type="journal article" date="2019" name="Int. J. Syst. Evol. Microbiol.">
        <title>The Global Catalogue of Microorganisms (GCM) 10K type strain sequencing project: providing services to taxonomists for standard genome sequencing and annotation.</title>
        <authorList>
            <consortium name="The Broad Institute Genomics Platform"/>
            <consortium name="The Broad Institute Genome Sequencing Center for Infectious Disease"/>
            <person name="Wu L."/>
            <person name="Ma J."/>
        </authorList>
    </citation>
    <scope>NUCLEOTIDE SEQUENCE [LARGE SCALE GENOMIC DNA]</scope>
    <source>
        <strain evidence="6 7">JCM 14900</strain>
    </source>
</reference>
<evidence type="ECO:0000256" key="3">
    <source>
        <dbReference type="ARBA" id="ARBA00023277"/>
    </source>
</evidence>
<evidence type="ECO:0000313" key="7">
    <source>
        <dbReference type="Proteomes" id="UP001501343"/>
    </source>
</evidence>
<dbReference type="SUPFAM" id="SSF51445">
    <property type="entry name" value="(Trans)glycosidases"/>
    <property type="match status" value="1"/>
</dbReference>
<evidence type="ECO:0000256" key="1">
    <source>
        <dbReference type="ARBA" id="ARBA00005336"/>
    </source>
</evidence>
<dbReference type="Pfam" id="PF00933">
    <property type="entry name" value="Glyco_hydro_3"/>
    <property type="match status" value="1"/>
</dbReference>
<dbReference type="Gene3D" id="3.20.20.300">
    <property type="entry name" value="Glycoside hydrolase, family 3, N-terminal domain"/>
    <property type="match status" value="1"/>
</dbReference>
<evidence type="ECO:0000259" key="5">
    <source>
        <dbReference type="SMART" id="SM01217"/>
    </source>
</evidence>
<keyword evidence="2 4" id="KW-0378">Hydrolase</keyword>
<dbReference type="PANTHER" id="PTHR42715">
    <property type="entry name" value="BETA-GLUCOSIDASE"/>
    <property type="match status" value="1"/>
</dbReference>
<dbReference type="GO" id="GO:0016787">
    <property type="term" value="F:hydrolase activity"/>
    <property type="evidence" value="ECO:0007669"/>
    <property type="project" value="UniProtKB-KW"/>
</dbReference>
<comment type="similarity">
    <text evidence="1 4">Belongs to the glycosyl hydrolase 3 family.</text>
</comment>
<name>A0ABN2PXH4_9MICO</name>
<accession>A0ABN2PXH4</accession>
<dbReference type="EMBL" id="BAAAOF010000006">
    <property type="protein sequence ID" value="GAA1936289.1"/>
    <property type="molecule type" value="Genomic_DNA"/>
</dbReference>
<gene>
    <name evidence="6" type="ORF">GCM10009775_30240</name>
</gene>
<dbReference type="InterPro" id="IPR026891">
    <property type="entry name" value="Fn3-like"/>
</dbReference>
<dbReference type="PRINTS" id="PR00133">
    <property type="entry name" value="GLHYDRLASE3"/>
</dbReference>
<proteinExistence type="inferred from homology"/>
<dbReference type="InterPro" id="IPR036962">
    <property type="entry name" value="Glyco_hydro_3_N_sf"/>
</dbReference>
<dbReference type="PANTHER" id="PTHR42715:SF10">
    <property type="entry name" value="BETA-GLUCOSIDASE"/>
    <property type="match status" value="1"/>
</dbReference>
<dbReference type="InterPro" id="IPR036881">
    <property type="entry name" value="Glyco_hydro_3_C_sf"/>
</dbReference>
<comment type="caution">
    <text evidence="6">The sequence shown here is derived from an EMBL/GenBank/DDBJ whole genome shotgun (WGS) entry which is preliminary data.</text>
</comment>
<dbReference type="Gene3D" id="2.60.40.10">
    <property type="entry name" value="Immunoglobulins"/>
    <property type="match status" value="1"/>
</dbReference>
<dbReference type="PROSITE" id="PS00775">
    <property type="entry name" value="GLYCOSYL_HYDROL_F3"/>
    <property type="match status" value="1"/>
</dbReference>
<keyword evidence="3" id="KW-0119">Carbohydrate metabolism</keyword>
<dbReference type="Pfam" id="PF14310">
    <property type="entry name" value="Fn3-like"/>
    <property type="match status" value="1"/>
</dbReference>
<dbReference type="InterPro" id="IPR019800">
    <property type="entry name" value="Glyco_hydro_3_AS"/>
</dbReference>
<dbReference type="InterPro" id="IPR002772">
    <property type="entry name" value="Glyco_hydro_3_C"/>
</dbReference>
<protein>
    <submittedName>
        <fullName evidence="6">Glycoside hydrolase family 3 C-terminal domain-containing protein</fullName>
    </submittedName>
</protein>
<keyword evidence="4" id="KW-0326">Glycosidase</keyword>
<feature type="domain" description="Fibronectin type III-like" evidence="5">
    <location>
        <begin position="571"/>
        <end position="640"/>
    </location>
</feature>
<organism evidence="6 7">
    <name type="scientific">Microbacterium aoyamense</name>
    <dbReference type="NCBI Taxonomy" id="344166"/>
    <lineage>
        <taxon>Bacteria</taxon>
        <taxon>Bacillati</taxon>
        <taxon>Actinomycetota</taxon>
        <taxon>Actinomycetes</taxon>
        <taxon>Micrococcales</taxon>
        <taxon>Microbacteriaceae</taxon>
        <taxon>Microbacterium</taxon>
    </lineage>
</organism>
<dbReference type="SUPFAM" id="SSF52279">
    <property type="entry name" value="Beta-D-glucan exohydrolase, C-terminal domain"/>
    <property type="match status" value="1"/>
</dbReference>
<evidence type="ECO:0000313" key="6">
    <source>
        <dbReference type="EMBL" id="GAA1936289.1"/>
    </source>
</evidence>
<dbReference type="InterPro" id="IPR013783">
    <property type="entry name" value="Ig-like_fold"/>
</dbReference>
<dbReference type="Proteomes" id="UP001501343">
    <property type="component" value="Unassembled WGS sequence"/>
</dbReference>
<evidence type="ECO:0000256" key="4">
    <source>
        <dbReference type="RuleBase" id="RU361161"/>
    </source>
</evidence>
<sequence length="733" mass="76964">MEEREMDLDQAASLLSGADMESTKALPAHGTPAFVMTDGSNGLARNLPGFAGKIPATCYPTLSAMATTWDRALVRRVARAIALDVRAAGAGVLLAPGMNLKRSPLGGRNFEYFSEDPVLTGDLASAFVAGAQSTGVAATAKHFAVNNQETDRMRVSADVDERALREVYLRAFEHVVRDAKPDLVMASYNRINGVYAAQNPWLLTEVLREEWGFDGVVVSDWGAVDDSVAAVAAGLDLQMPATGGASDRLLVHAVADGQLAESTVRTAAGRVAALARKIDRAAVEVPLSADDADALATEAAERSAVLLINERGTLPLGREISVALIGAFALAPRFQGAGSAGVNPLRPADSLVESLRDAHTGSVAFAAGYAASGVETSDELLTEAAETAAAAEVAIVVVGLPEDAESEGFDRTHLDLPAAQERAIAAVSNVAARTVVVVVAGGVVTMERWRAGVDAILSTGLSGQGVSRAVSRILTGAVSPSGRLAETIPLDLAHSPSHPTFPGERGRSTYGESIFVGYRGYDEQGADVAFPFGHGLSYTSFEYGSPRVSRDRDGWVCEVEVRNVGTTAGREVVQVYVSAPTEKARRARAELAGFDILDLEPGASANARVRCARRTLERWEPGTGWVLDSGDYAFLVSRSSRDVIAEVVQAVEGSSPTSLLTPDSTMVEWLEHPIIGGRLLERVAALDDTGATMGLLSSPVARLMIGGLPIKRLAVDDGNVLTVELLEDLATGS</sequence>
<evidence type="ECO:0000256" key="2">
    <source>
        <dbReference type="ARBA" id="ARBA00022801"/>
    </source>
</evidence>
<dbReference type="InterPro" id="IPR001764">
    <property type="entry name" value="Glyco_hydro_3_N"/>
</dbReference>